<reference evidence="1" key="2">
    <citation type="journal article" date="2021" name="Genome Biol. Evol.">
        <title>Developing a high-quality reference genome for a parasitic bivalve with doubly uniparental inheritance (Bivalvia: Unionida).</title>
        <authorList>
            <person name="Smith C.H."/>
        </authorList>
    </citation>
    <scope>NUCLEOTIDE SEQUENCE</scope>
    <source>
        <strain evidence="1">CHS0354</strain>
        <tissue evidence="1">Mantle</tissue>
    </source>
</reference>
<name>A0AAE0W597_9BIVA</name>
<organism evidence="1 2">
    <name type="scientific">Potamilus streckersoni</name>
    <dbReference type="NCBI Taxonomy" id="2493646"/>
    <lineage>
        <taxon>Eukaryota</taxon>
        <taxon>Metazoa</taxon>
        <taxon>Spiralia</taxon>
        <taxon>Lophotrochozoa</taxon>
        <taxon>Mollusca</taxon>
        <taxon>Bivalvia</taxon>
        <taxon>Autobranchia</taxon>
        <taxon>Heteroconchia</taxon>
        <taxon>Palaeoheterodonta</taxon>
        <taxon>Unionida</taxon>
        <taxon>Unionoidea</taxon>
        <taxon>Unionidae</taxon>
        <taxon>Ambleminae</taxon>
        <taxon>Lampsilini</taxon>
        <taxon>Potamilus</taxon>
    </lineage>
</organism>
<reference evidence="1" key="1">
    <citation type="journal article" date="2021" name="Genome Biol. Evol.">
        <title>A High-Quality Reference Genome for a Parasitic Bivalve with Doubly Uniparental Inheritance (Bivalvia: Unionida).</title>
        <authorList>
            <person name="Smith C.H."/>
        </authorList>
    </citation>
    <scope>NUCLEOTIDE SEQUENCE</scope>
    <source>
        <strain evidence="1">CHS0354</strain>
    </source>
</reference>
<sequence length="121" mass="13911">MKRIFSLDSSLENKTYVISHNLNGSDEYRFTMKIKTLEMIEMYKRYLLVTARTTNGTLLMSYYLDDKSVTTSGVLSGTNISAIKIYDETIRQNETGTIIYYFANDLTILLDKCENDSTESL</sequence>
<keyword evidence="2" id="KW-1185">Reference proteome</keyword>
<accession>A0AAE0W597</accession>
<gene>
    <name evidence="1" type="ORF">CHS0354_017023</name>
</gene>
<reference evidence="1" key="3">
    <citation type="submission" date="2023-05" db="EMBL/GenBank/DDBJ databases">
        <authorList>
            <person name="Smith C.H."/>
        </authorList>
    </citation>
    <scope>NUCLEOTIDE SEQUENCE</scope>
    <source>
        <strain evidence="1">CHS0354</strain>
        <tissue evidence="1">Mantle</tissue>
    </source>
</reference>
<evidence type="ECO:0000313" key="2">
    <source>
        <dbReference type="Proteomes" id="UP001195483"/>
    </source>
</evidence>
<comment type="caution">
    <text evidence="1">The sequence shown here is derived from an EMBL/GenBank/DDBJ whole genome shotgun (WGS) entry which is preliminary data.</text>
</comment>
<proteinExistence type="predicted"/>
<dbReference type="EMBL" id="JAEAOA010001046">
    <property type="protein sequence ID" value="KAK3600735.1"/>
    <property type="molecule type" value="Genomic_DNA"/>
</dbReference>
<protein>
    <submittedName>
        <fullName evidence="1">Uncharacterized protein</fullName>
    </submittedName>
</protein>
<dbReference type="Proteomes" id="UP001195483">
    <property type="component" value="Unassembled WGS sequence"/>
</dbReference>
<evidence type="ECO:0000313" key="1">
    <source>
        <dbReference type="EMBL" id="KAK3600735.1"/>
    </source>
</evidence>
<dbReference type="AlphaFoldDB" id="A0AAE0W597"/>